<proteinExistence type="predicted"/>
<feature type="compositionally biased region" description="Basic and acidic residues" evidence="1">
    <location>
        <begin position="9"/>
        <end position="20"/>
    </location>
</feature>
<sequence length="125" mass="14283">HNIVIQEPEQQKPHHNEDNGLRVNDYRIYTSNNELYSIVQRFHQLSVVDQTSPQIDESNHESNNTQMVPGDHNYNIDNTPLIQEQNLSEFPNTEPNNSNDNKVADLIDISENPSITMSSNESGLL</sequence>
<evidence type="ECO:0000313" key="3">
    <source>
        <dbReference type="Proteomes" id="UP000789405"/>
    </source>
</evidence>
<comment type="caution">
    <text evidence="2">The sequence shown here is derived from an EMBL/GenBank/DDBJ whole genome shotgun (WGS) entry which is preliminary data.</text>
</comment>
<dbReference type="EMBL" id="CAJVPY010011518">
    <property type="protein sequence ID" value="CAG8727660.1"/>
    <property type="molecule type" value="Genomic_DNA"/>
</dbReference>
<protein>
    <submittedName>
        <fullName evidence="2">26346_t:CDS:1</fullName>
    </submittedName>
</protein>
<reference evidence="2" key="1">
    <citation type="submission" date="2021-06" db="EMBL/GenBank/DDBJ databases">
        <authorList>
            <person name="Kallberg Y."/>
            <person name="Tangrot J."/>
            <person name="Rosling A."/>
        </authorList>
    </citation>
    <scope>NUCLEOTIDE SEQUENCE</scope>
    <source>
        <strain evidence="2">MA453B</strain>
    </source>
</reference>
<keyword evidence="3" id="KW-1185">Reference proteome</keyword>
<evidence type="ECO:0000256" key="1">
    <source>
        <dbReference type="SAM" id="MobiDB-lite"/>
    </source>
</evidence>
<feature type="compositionally biased region" description="Polar residues" evidence="1">
    <location>
        <begin position="50"/>
        <end position="67"/>
    </location>
</feature>
<feature type="region of interest" description="Disordered" evidence="1">
    <location>
        <begin position="50"/>
        <end position="81"/>
    </location>
</feature>
<dbReference type="AlphaFoldDB" id="A0A9N9NEN7"/>
<name>A0A9N9NEN7_9GLOM</name>
<gene>
    <name evidence="2" type="ORF">DERYTH_LOCUS14848</name>
</gene>
<dbReference type="OrthoDB" id="2427446at2759"/>
<feature type="region of interest" description="Disordered" evidence="1">
    <location>
        <begin position="1"/>
        <end position="20"/>
    </location>
</feature>
<dbReference type="Proteomes" id="UP000789405">
    <property type="component" value="Unassembled WGS sequence"/>
</dbReference>
<accession>A0A9N9NEN7</accession>
<feature type="non-terminal residue" evidence="2">
    <location>
        <position position="1"/>
    </location>
</feature>
<organism evidence="2 3">
    <name type="scientific">Dentiscutata erythropus</name>
    <dbReference type="NCBI Taxonomy" id="1348616"/>
    <lineage>
        <taxon>Eukaryota</taxon>
        <taxon>Fungi</taxon>
        <taxon>Fungi incertae sedis</taxon>
        <taxon>Mucoromycota</taxon>
        <taxon>Glomeromycotina</taxon>
        <taxon>Glomeromycetes</taxon>
        <taxon>Diversisporales</taxon>
        <taxon>Gigasporaceae</taxon>
        <taxon>Dentiscutata</taxon>
    </lineage>
</organism>
<evidence type="ECO:0000313" key="2">
    <source>
        <dbReference type="EMBL" id="CAG8727660.1"/>
    </source>
</evidence>